<feature type="compositionally biased region" description="Polar residues" evidence="4">
    <location>
        <begin position="1"/>
        <end position="16"/>
    </location>
</feature>
<evidence type="ECO:0000313" key="7">
    <source>
        <dbReference type="Proteomes" id="UP000288607"/>
    </source>
</evidence>
<dbReference type="Gene3D" id="1.10.260.40">
    <property type="entry name" value="lambda repressor-like DNA-binding domains"/>
    <property type="match status" value="1"/>
</dbReference>
<feature type="region of interest" description="Disordered" evidence="4">
    <location>
        <begin position="1"/>
        <end position="29"/>
    </location>
</feature>
<evidence type="ECO:0000256" key="1">
    <source>
        <dbReference type="ARBA" id="ARBA00023015"/>
    </source>
</evidence>
<dbReference type="InterPro" id="IPR010982">
    <property type="entry name" value="Lambda_DNA-bd_dom_sf"/>
</dbReference>
<dbReference type="GO" id="GO:0005829">
    <property type="term" value="C:cytosol"/>
    <property type="evidence" value="ECO:0007669"/>
    <property type="project" value="TreeGrafter"/>
</dbReference>
<dbReference type="GO" id="GO:0003700">
    <property type="term" value="F:DNA-binding transcription factor activity"/>
    <property type="evidence" value="ECO:0007669"/>
    <property type="project" value="TreeGrafter"/>
</dbReference>
<dbReference type="EMBL" id="QXGJ01000003">
    <property type="protein sequence ID" value="RSX51433.1"/>
    <property type="molecule type" value="Genomic_DNA"/>
</dbReference>
<dbReference type="GO" id="GO:0003677">
    <property type="term" value="F:DNA binding"/>
    <property type="evidence" value="ECO:0007669"/>
    <property type="project" value="UniProtKB-KW"/>
</dbReference>
<dbReference type="PANTHER" id="PTHR46797">
    <property type="entry name" value="HTH-TYPE TRANSCRIPTIONAL REGULATOR"/>
    <property type="match status" value="1"/>
</dbReference>
<reference evidence="6 7" key="1">
    <citation type="submission" date="2018-09" db="EMBL/GenBank/DDBJ databases">
        <title>Characterization of the phylogenetic diversity of five novel species belonging to the genus Bifidobacterium.</title>
        <authorList>
            <person name="Lugli G.A."/>
            <person name="Duranti S."/>
            <person name="Milani C."/>
        </authorList>
    </citation>
    <scope>NUCLEOTIDE SEQUENCE [LARGE SCALE GENOMIC DNA]</scope>
    <source>
        <strain evidence="6 7">2028B</strain>
    </source>
</reference>
<accession>A0A430FEZ7</accession>
<keyword evidence="2 6" id="KW-0238">DNA-binding</keyword>
<dbReference type="SUPFAM" id="SSF47413">
    <property type="entry name" value="lambda repressor-like DNA-binding domains"/>
    <property type="match status" value="1"/>
</dbReference>
<dbReference type="PROSITE" id="PS50943">
    <property type="entry name" value="HTH_CROC1"/>
    <property type="match status" value="1"/>
</dbReference>
<organism evidence="6 7">
    <name type="scientific">Bifidobacterium callimiconis</name>
    <dbReference type="NCBI Taxonomy" id="2306973"/>
    <lineage>
        <taxon>Bacteria</taxon>
        <taxon>Bacillati</taxon>
        <taxon>Actinomycetota</taxon>
        <taxon>Actinomycetes</taxon>
        <taxon>Bifidobacteriales</taxon>
        <taxon>Bifidobacteriaceae</taxon>
        <taxon>Bifidobacterium</taxon>
    </lineage>
</organism>
<evidence type="ECO:0000256" key="4">
    <source>
        <dbReference type="SAM" id="MobiDB-lite"/>
    </source>
</evidence>
<keyword evidence="7" id="KW-1185">Reference proteome</keyword>
<keyword evidence="3" id="KW-0804">Transcription</keyword>
<name>A0A430FEZ7_9BIFI</name>
<dbReference type="InterPro" id="IPR001387">
    <property type="entry name" value="Cro/C1-type_HTH"/>
</dbReference>
<dbReference type="Proteomes" id="UP000288607">
    <property type="component" value="Unassembled WGS sequence"/>
</dbReference>
<evidence type="ECO:0000313" key="6">
    <source>
        <dbReference type="EMBL" id="RSX51433.1"/>
    </source>
</evidence>
<evidence type="ECO:0000256" key="3">
    <source>
        <dbReference type="ARBA" id="ARBA00023163"/>
    </source>
</evidence>
<evidence type="ECO:0000259" key="5">
    <source>
        <dbReference type="PROSITE" id="PS50943"/>
    </source>
</evidence>
<protein>
    <submittedName>
        <fullName evidence="6">DNA-binding protein</fullName>
    </submittedName>
</protein>
<comment type="caution">
    <text evidence="6">The sequence shown here is derived from an EMBL/GenBank/DDBJ whole genome shotgun (WGS) entry which is preliminary data.</text>
</comment>
<dbReference type="Pfam" id="PF01381">
    <property type="entry name" value="HTH_3"/>
    <property type="match status" value="1"/>
</dbReference>
<dbReference type="InterPro" id="IPR050807">
    <property type="entry name" value="TransReg_Diox_bact_type"/>
</dbReference>
<sequence>MNSTMAPMVTNITPSEGMTPHESAMQRRRELGQAIVQLRKRHNLSQERLALDAGIDRSYMGKIERGERSVSIDKLWAVCDALHITLTELVITTEAIHRGRDLRD</sequence>
<dbReference type="PANTHER" id="PTHR46797:SF23">
    <property type="entry name" value="HTH-TYPE TRANSCRIPTIONAL REGULATOR SUTR"/>
    <property type="match status" value="1"/>
</dbReference>
<dbReference type="CDD" id="cd00093">
    <property type="entry name" value="HTH_XRE"/>
    <property type="match status" value="1"/>
</dbReference>
<keyword evidence="1" id="KW-0805">Transcription regulation</keyword>
<dbReference type="SMART" id="SM00530">
    <property type="entry name" value="HTH_XRE"/>
    <property type="match status" value="1"/>
</dbReference>
<gene>
    <name evidence="6" type="ORF">D2E23_0696</name>
</gene>
<feature type="domain" description="HTH cro/C1-type" evidence="5">
    <location>
        <begin position="35"/>
        <end position="89"/>
    </location>
</feature>
<proteinExistence type="predicted"/>
<dbReference type="AlphaFoldDB" id="A0A430FEZ7"/>
<evidence type="ECO:0000256" key="2">
    <source>
        <dbReference type="ARBA" id="ARBA00023125"/>
    </source>
</evidence>